<dbReference type="RefSeq" id="WP_150966793.1">
    <property type="nucleotide sequence ID" value="NZ_VZZJ01000044.1"/>
</dbReference>
<accession>A0A6N6MIK3</accession>
<protein>
    <submittedName>
        <fullName evidence="1">Uncharacterized protein</fullName>
    </submittedName>
</protein>
<name>A0A6N6MIK3_9HYPH</name>
<sequence length="177" mass="19719">MPKRFNLIGQTFGRLTVAAKGQIIGSVQTWVCDCVCGGSKIVSTSEIRRGNVASCGCLRVGNPTHGHAGRSASPTYRSWRAMLNRCGNPNSVDYPRYGGAGIAVCERWSSFESFLADMGDRPEGKTLDRHPDKNGNYEPGNCRWATPYEQVHNRNKYQRRWWKKPAEIDASHVEAQS</sequence>
<comment type="caution">
    <text evidence="1">The sequence shown here is derived from an EMBL/GenBank/DDBJ whole genome shotgun (WGS) entry which is preliminary data.</text>
</comment>
<evidence type="ECO:0000313" key="2">
    <source>
        <dbReference type="Proteomes" id="UP000441523"/>
    </source>
</evidence>
<gene>
    <name evidence="1" type="ORF">F6X51_26145</name>
</gene>
<dbReference type="AlphaFoldDB" id="A0A6N6MIK3"/>
<keyword evidence="2" id="KW-1185">Reference proteome</keyword>
<dbReference type="EMBL" id="VZZJ01000044">
    <property type="protein sequence ID" value="KAB1068887.1"/>
    <property type="molecule type" value="Genomic_DNA"/>
</dbReference>
<dbReference type="Proteomes" id="UP000441523">
    <property type="component" value="Unassembled WGS sequence"/>
</dbReference>
<organism evidence="1 2">
    <name type="scientific">Methylobacterium planeticum</name>
    <dbReference type="NCBI Taxonomy" id="2615211"/>
    <lineage>
        <taxon>Bacteria</taxon>
        <taxon>Pseudomonadati</taxon>
        <taxon>Pseudomonadota</taxon>
        <taxon>Alphaproteobacteria</taxon>
        <taxon>Hyphomicrobiales</taxon>
        <taxon>Methylobacteriaceae</taxon>
        <taxon>Methylobacterium</taxon>
    </lineage>
</organism>
<reference evidence="1 2" key="1">
    <citation type="submission" date="2019-09" db="EMBL/GenBank/DDBJ databases">
        <title>YIM 132548 draft genome.</title>
        <authorList>
            <person name="Jiang L."/>
        </authorList>
    </citation>
    <scope>NUCLEOTIDE SEQUENCE [LARGE SCALE GENOMIC DNA]</scope>
    <source>
        <strain evidence="1 2">YIM 132548</strain>
    </source>
</reference>
<evidence type="ECO:0000313" key="1">
    <source>
        <dbReference type="EMBL" id="KAB1068887.1"/>
    </source>
</evidence>
<proteinExistence type="predicted"/>